<name>A0AC35FDA5_9BILA</name>
<reference evidence="2" key="1">
    <citation type="submission" date="2022-11" db="UniProtKB">
        <authorList>
            <consortium name="WormBaseParasite"/>
        </authorList>
    </citation>
    <scope>IDENTIFICATION</scope>
</reference>
<protein>
    <submittedName>
        <fullName evidence="2">Uncharacterized protein</fullName>
    </submittedName>
</protein>
<organism evidence="1 2">
    <name type="scientific">Panagrolaimus sp. PS1159</name>
    <dbReference type="NCBI Taxonomy" id="55785"/>
    <lineage>
        <taxon>Eukaryota</taxon>
        <taxon>Metazoa</taxon>
        <taxon>Ecdysozoa</taxon>
        <taxon>Nematoda</taxon>
        <taxon>Chromadorea</taxon>
        <taxon>Rhabditida</taxon>
        <taxon>Tylenchina</taxon>
        <taxon>Panagrolaimomorpha</taxon>
        <taxon>Panagrolaimoidea</taxon>
        <taxon>Panagrolaimidae</taxon>
        <taxon>Panagrolaimus</taxon>
    </lineage>
</organism>
<evidence type="ECO:0000313" key="1">
    <source>
        <dbReference type="Proteomes" id="UP000887580"/>
    </source>
</evidence>
<dbReference type="WBParaSite" id="PS1159_v2.g16316.t1">
    <property type="protein sequence ID" value="PS1159_v2.g16316.t1"/>
    <property type="gene ID" value="PS1159_v2.g16316"/>
</dbReference>
<accession>A0AC35FDA5</accession>
<proteinExistence type="predicted"/>
<sequence>MSLYFEERMKEQKEDDPENDKIVFTHPWILQFPQPPNQHGENEMLFVQRFLTAYGYDNAT</sequence>
<dbReference type="Proteomes" id="UP000887580">
    <property type="component" value="Unplaced"/>
</dbReference>
<evidence type="ECO:0000313" key="2">
    <source>
        <dbReference type="WBParaSite" id="PS1159_v2.g16316.t1"/>
    </source>
</evidence>